<sequence length="128" mass="14707">MNIRSLRAAAREVSLEQLEEGLEKLTAVVEERRNEEASQREAQEERKRKINQYMDMLRADGIDPVELKELMGDIEKPAGKRAPRPAKYRYTDEAGQEKTWTGQGRQPVAIRTHIEAGGKLEDFLIEKN</sequence>
<reference evidence="10" key="1">
    <citation type="journal article" date="2019" name="Int. J. Syst. Evol. Microbiol.">
        <title>The Global Catalogue of Microorganisms (GCM) 10K type strain sequencing project: providing services to taxonomists for standard genome sequencing and annotation.</title>
        <authorList>
            <consortium name="The Broad Institute Genomics Platform"/>
            <consortium name="The Broad Institute Genome Sequencing Center for Infectious Disease"/>
            <person name="Wu L."/>
            <person name="Ma J."/>
        </authorList>
    </citation>
    <scope>NUCLEOTIDE SEQUENCE [LARGE SCALE GENOMIC DNA]</scope>
    <source>
        <strain evidence="10">JCM 32226</strain>
    </source>
</reference>
<evidence type="ECO:0000256" key="5">
    <source>
        <dbReference type="PIRNR" id="PIRNR002096"/>
    </source>
</evidence>
<comment type="similarity">
    <text evidence="2 5">Belongs to the histone-like protein H-NS family.</text>
</comment>
<evidence type="ECO:0000256" key="4">
    <source>
        <dbReference type="ARBA" id="ARBA00023125"/>
    </source>
</evidence>
<evidence type="ECO:0000259" key="8">
    <source>
        <dbReference type="SMART" id="SM00528"/>
    </source>
</evidence>
<dbReference type="SMART" id="SM00528">
    <property type="entry name" value="HNS"/>
    <property type="match status" value="1"/>
</dbReference>
<evidence type="ECO:0000256" key="2">
    <source>
        <dbReference type="ARBA" id="ARBA00010610"/>
    </source>
</evidence>
<dbReference type="InterPro" id="IPR037150">
    <property type="entry name" value="H-NS_C_dom_sf"/>
</dbReference>
<keyword evidence="10" id="KW-1185">Reference proteome</keyword>
<accession>A0ABP8Q192</accession>
<dbReference type="Gene3D" id="1.10.287.1050">
    <property type="entry name" value="H-NS histone-like proteins"/>
    <property type="match status" value="1"/>
</dbReference>
<name>A0ABP8Q192_9GAMM</name>
<protein>
    <recommendedName>
        <fullName evidence="5">DNA-binding protein</fullName>
    </recommendedName>
</protein>
<dbReference type="EMBL" id="BAABFC010000006">
    <property type="protein sequence ID" value="GAA4495532.1"/>
    <property type="molecule type" value="Genomic_DNA"/>
</dbReference>
<dbReference type="PIRSF" id="PIRSF002096">
    <property type="entry name" value="HnS"/>
    <property type="match status" value="1"/>
</dbReference>
<proteinExistence type="inferred from homology"/>
<dbReference type="InterPro" id="IPR054180">
    <property type="entry name" value="H-NS-like_N"/>
</dbReference>
<dbReference type="PANTHER" id="PTHR38097">
    <property type="match status" value="1"/>
</dbReference>
<dbReference type="Pfam" id="PF00816">
    <property type="entry name" value="Histone_HNS"/>
    <property type="match status" value="1"/>
</dbReference>
<dbReference type="InterPro" id="IPR001801">
    <property type="entry name" value="Histone_HNS"/>
</dbReference>
<evidence type="ECO:0000313" key="9">
    <source>
        <dbReference type="EMBL" id="GAA4495532.1"/>
    </source>
</evidence>
<dbReference type="Pfam" id="PF22470">
    <property type="entry name" value="Histone_HNS_N"/>
    <property type="match status" value="1"/>
</dbReference>
<feature type="coiled-coil region" evidence="6">
    <location>
        <begin position="15"/>
        <end position="52"/>
    </location>
</feature>
<evidence type="ECO:0000256" key="6">
    <source>
        <dbReference type="SAM" id="Coils"/>
    </source>
</evidence>
<evidence type="ECO:0000256" key="3">
    <source>
        <dbReference type="ARBA" id="ARBA00022490"/>
    </source>
</evidence>
<dbReference type="InterPro" id="IPR027454">
    <property type="entry name" value="Histone_HNS_N"/>
</dbReference>
<dbReference type="PANTHER" id="PTHR38097:SF2">
    <property type="entry name" value="DNA-BINDING PROTEIN STPA"/>
    <property type="match status" value="1"/>
</dbReference>
<feature type="domain" description="DNA-binding protein H-NS-like C-terminal" evidence="8">
    <location>
        <begin position="78"/>
        <end position="125"/>
    </location>
</feature>
<keyword evidence="3" id="KW-0963">Cytoplasm</keyword>
<evidence type="ECO:0000256" key="7">
    <source>
        <dbReference type="SAM" id="MobiDB-lite"/>
    </source>
</evidence>
<keyword evidence="4 5" id="KW-0238">DNA-binding</keyword>
<feature type="region of interest" description="Disordered" evidence="7">
    <location>
        <begin position="76"/>
        <end position="105"/>
    </location>
</feature>
<keyword evidence="6" id="KW-0175">Coiled coil</keyword>
<comment type="subcellular location">
    <subcellularLocation>
        <location evidence="1">Cytoplasm</location>
        <location evidence="1">Nucleoid</location>
    </subcellularLocation>
</comment>
<dbReference type="InterPro" id="IPR027444">
    <property type="entry name" value="H-NS_C_dom"/>
</dbReference>
<dbReference type="SUPFAM" id="SSF81273">
    <property type="entry name" value="H-NS histone-like proteins"/>
    <property type="match status" value="2"/>
</dbReference>
<organism evidence="9 10">
    <name type="scientific">Pseudaeromonas paramecii</name>
    <dbReference type="NCBI Taxonomy" id="2138166"/>
    <lineage>
        <taxon>Bacteria</taxon>
        <taxon>Pseudomonadati</taxon>
        <taxon>Pseudomonadota</taxon>
        <taxon>Gammaproteobacteria</taxon>
        <taxon>Aeromonadales</taxon>
        <taxon>Aeromonadaceae</taxon>
        <taxon>Pseudaeromonas</taxon>
    </lineage>
</organism>
<gene>
    <name evidence="9" type="ORF">GCM10023095_08940</name>
</gene>
<evidence type="ECO:0000256" key="1">
    <source>
        <dbReference type="ARBA" id="ARBA00004453"/>
    </source>
</evidence>
<dbReference type="Proteomes" id="UP001501321">
    <property type="component" value="Unassembled WGS sequence"/>
</dbReference>
<evidence type="ECO:0000313" key="10">
    <source>
        <dbReference type="Proteomes" id="UP001501321"/>
    </source>
</evidence>
<comment type="caution">
    <text evidence="9">The sequence shown here is derived from an EMBL/GenBank/DDBJ whole genome shotgun (WGS) entry which is preliminary data.</text>
</comment>
<dbReference type="Gene3D" id="4.10.430.10">
    <property type="entry name" value="Histone-like protein H-NS, C-terminal domain"/>
    <property type="match status" value="1"/>
</dbReference>